<dbReference type="GO" id="GO:0004816">
    <property type="term" value="F:asparagine-tRNA ligase activity"/>
    <property type="evidence" value="ECO:0007669"/>
    <property type="project" value="UniProtKB-EC"/>
</dbReference>
<name>A0AAV5RNV6_STABA</name>
<sequence length="435" mass="48845">MRLKPLVPLILKQCPGASTSVSGWVQSCRKMKNVAFIDINDGSSIQSLNVVTTPDKVAGIQTGACVKIDGKLVESSGKQKLELQAENISIYGNVGSDYPLQKKYHSSEFLRTLPHLRWKTRHNAQILRTRSWMLSRLSQFFDSRRMVQVNTPVLTSSDCEGAGEVFELSKGPEFFGKNAYLTVSSQLHLEAYAAALNRVWTLTPAFRAEASDTNRHLSEFWLVEAELAFIDREQLIGVCIDMIHSIIPSAEIAQGLLDAKRSDEERAELETRWDWLGRDWPVISYTEALDLVNAESDLRPLKWGENIPSLHEKFIAGEIMKAPTVITDYPLSLKPFYMSKSSETTADCFDILLPEIGEIVGGSMRESDYDTLLKNIKASGMSLESIEWYLDLRKHGSFPHGGYGLGLERMIMYACGLDNIRDAVGFVRHFKNLPC</sequence>
<proteinExistence type="inferred from homology"/>
<dbReference type="EMBL" id="BTGC01000008">
    <property type="protein sequence ID" value="GMM52838.1"/>
    <property type="molecule type" value="Genomic_DNA"/>
</dbReference>
<feature type="domain" description="Aminoacyl-transfer RNA synthetases class-II family profile" evidence="8">
    <location>
        <begin position="127"/>
        <end position="434"/>
    </location>
</feature>
<reference evidence="9 10" key="1">
    <citation type="journal article" date="2023" name="Elife">
        <title>Identification of key yeast species and microbe-microbe interactions impacting larval growth of Drosophila in the wild.</title>
        <authorList>
            <person name="Mure A."/>
            <person name="Sugiura Y."/>
            <person name="Maeda R."/>
            <person name="Honda K."/>
            <person name="Sakurai N."/>
            <person name="Takahashi Y."/>
            <person name="Watada M."/>
            <person name="Katoh T."/>
            <person name="Gotoh A."/>
            <person name="Gotoh Y."/>
            <person name="Taniguchi I."/>
            <person name="Nakamura K."/>
            <person name="Hayashi T."/>
            <person name="Katayama T."/>
            <person name="Uemura T."/>
            <person name="Hattori Y."/>
        </authorList>
    </citation>
    <scope>NUCLEOTIDE SEQUENCE [LARGE SCALE GENOMIC DNA]</scope>
    <source>
        <strain evidence="9 10">SB-73</strain>
    </source>
</reference>
<dbReference type="InterPro" id="IPR004365">
    <property type="entry name" value="NA-bd_OB_tRNA"/>
</dbReference>
<evidence type="ECO:0000313" key="10">
    <source>
        <dbReference type="Proteomes" id="UP001362899"/>
    </source>
</evidence>
<evidence type="ECO:0000256" key="4">
    <source>
        <dbReference type="ARBA" id="ARBA00022741"/>
    </source>
</evidence>
<keyword evidence="4" id="KW-0547">Nucleotide-binding</keyword>
<organism evidence="9 10">
    <name type="scientific">Starmerella bacillaris</name>
    <name type="common">Yeast</name>
    <name type="synonym">Candida zemplinina</name>
    <dbReference type="NCBI Taxonomy" id="1247836"/>
    <lineage>
        <taxon>Eukaryota</taxon>
        <taxon>Fungi</taxon>
        <taxon>Dikarya</taxon>
        <taxon>Ascomycota</taxon>
        <taxon>Saccharomycotina</taxon>
        <taxon>Dipodascomycetes</taxon>
        <taxon>Dipodascales</taxon>
        <taxon>Trichomonascaceae</taxon>
        <taxon>Starmerella</taxon>
    </lineage>
</organism>
<dbReference type="NCBIfam" id="NF003037">
    <property type="entry name" value="PRK03932.1"/>
    <property type="match status" value="1"/>
</dbReference>
<dbReference type="PROSITE" id="PS50862">
    <property type="entry name" value="AA_TRNA_LIGASE_II"/>
    <property type="match status" value="1"/>
</dbReference>
<keyword evidence="5" id="KW-0067">ATP-binding</keyword>
<keyword evidence="10" id="KW-1185">Reference proteome</keyword>
<dbReference type="PRINTS" id="PR01042">
    <property type="entry name" value="TRNASYNTHASP"/>
</dbReference>
<dbReference type="Pfam" id="PF01336">
    <property type="entry name" value="tRNA_anti-codon"/>
    <property type="match status" value="1"/>
</dbReference>
<dbReference type="InterPro" id="IPR004364">
    <property type="entry name" value="Aa-tRNA-synt_II"/>
</dbReference>
<dbReference type="Gene3D" id="3.30.930.10">
    <property type="entry name" value="Bira Bifunctional Protein, Domain 2"/>
    <property type="match status" value="1"/>
</dbReference>
<accession>A0AAV5RNV6</accession>
<dbReference type="GO" id="GO:0003676">
    <property type="term" value="F:nucleic acid binding"/>
    <property type="evidence" value="ECO:0007669"/>
    <property type="project" value="InterPro"/>
</dbReference>
<comment type="caution">
    <text evidence="9">The sequence shown here is derived from an EMBL/GenBank/DDBJ whole genome shotgun (WGS) entry which is preliminary data.</text>
</comment>
<dbReference type="PANTHER" id="PTHR22594:SF34">
    <property type="entry name" value="ASPARAGINE--TRNA LIGASE, MITOCHONDRIAL-RELATED"/>
    <property type="match status" value="1"/>
</dbReference>
<dbReference type="GO" id="GO:0005524">
    <property type="term" value="F:ATP binding"/>
    <property type="evidence" value="ECO:0007669"/>
    <property type="project" value="UniProtKB-KW"/>
</dbReference>
<evidence type="ECO:0000256" key="3">
    <source>
        <dbReference type="ARBA" id="ARBA00022598"/>
    </source>
</evidence>
<dbReference type="SUPFAM" id="SSF50249">
    <property type="entry name" value="Nucleic acid-binding proteins"/>
    <property type="match status" value="1"/>
</dbReference>
<gene>
    <name evidence="9" type="ORF">DASB73_038010</name>
</gene>
<dbReference type="CDD" id="cd04318">
    <property type="entry name" value="EcAsnRS_like_N"/>
    <property type="match status" value="1"/>
</dbReference>
<dbReference type="PANTHER" id="PTHR22594">
    <property type="entry name" value="ASPARTYL/LYSYL-TRNA SYNTHETASE"/>
    <property type="match status" value="1"/>
</dbReference>
<dbReference type="GO" id="GO:0006421">
    <property type="term" value="P:asparaginyl-tRNA aminoacylation"/>
    <property type="evidence" value="ECO:0007669"/>
    <property type="project" value="InterPro"/>
</dbReference>
<keyword evidence="6" id="KW-0648">Protein biosynthesis</keyword>
<dbReference type="EC" id="6.1.1.22" evidence="2"/>
<dbReference type="PROSITE" id="PS51257">
    <property type="entry name" value="PROKAR_LIPOPROTEIN"/>
    <property type="match status" value="1"/>
</dbReference>
<keyword evidence="7" id="KW-0030">Aminoacyl-tRNA synthetase</keyword>
<evidence type="ECO:0000256" key="1">
    <source>
        <dbReference type="ARBA" id="ARBA00008226"/>
    </source>
</evidence>
<dbReference type="GO" id="GO:0005739">
    <property type="term" value="C:mitochondrion"/>
    <property type="evidence" value="ECO:0007669"/>
    <property type="project" value="TreeGrafter"/>
</dbReference>
<dbReference type="InterPro" id="IPR045864">
    <property type="entry name" value="aa-tRNA-synth_II/BPL/LPL"/>
</dbReference>
<dbReference type="InterPro" id="IPR004522">
    <property type="entry name" value="Asn-tRNA-ligase"/>
</dbReference>
<keyword evidence="3 9" id="KW-0436">Ligase</keyword>
<dbReference type="Pfam" id="PF00152">
    <property type="entry name" value="tRNA-synt_2"/>
    <property type="match status" value="1"/>
</dbReference>
<dbReference type="InterPro" id="IPR002312">
    <property type="entry name" value="Asp/Asn-tRNA-synth_IIb"/>
</dbReference>
<dbReference type="InterPro" id="IPR012340">
    <property type="entry name" value="NA-bd_OB-fold"/>
</dbReference>
<evidence type="ECO:0000256" key="5">
    <source>
        <dbReference type="ARBA" id="ARBA00022840"/>
    </source>
</evidence>
<evidence type="ECO:0000256" key="2">
    <source>
        <dbReference type="ARBA" id="ARBA00012816"/>
    </source>
</evidence>
<dbReference type="Proteomes" id="UP001362899">
    <property type="component" value="Unassembled WGS sequence"/>
</dbReference>
<comment type="similarity">
    <text evidence="1">Belongs to the class-II aminoacyl-tRNA synthetase family.</text>
</comment>
<evidence type="ECO:0000259" key="8">
    <source>
        <dbReference type="PROSITE" id="PS50862"/>
    </source>
</evidence>
<dbReference type="Gene3D" id="2.40.50.140">
    <property type="entry name" value="Nucleic acid-binding proteins"/>
    <property type="match status" value="1"/>
</dbReference>
<dbReference type="InterPro" id="IPR006195">
    <property type="entry name" value="aa-tRNA-synth_II"/>
</dbReference>
<dbReference type="NCBIfam" id="TIGR00457">
    <property type="entry name" value="asnS"/>
    <property type="match status" value="1"/>
</dbReference>
<dbReference type="AlphaFoldDB" id="A0AAV5RNV6"/>
<evidence type="ECO:0000313" key="9">
    <source>
        <dbReference type="EMBL" id="GMM52838.1"/>
    </source>
</evidence>
<dbReference type="SUPFAM" id="SSF55681">
    <property type="entry name" value="Class II aaRS and biotin synthetases"/>
    <property type="match status" value="1"/>
</dbReference>
<evidence type="ECO:0000256" key="7">
    <source>
        <dbReference type="ARBA" id="ARBA00023146"/>
    </source>
</evidence>
<protein>
    <recommendedName>
        <fullName evidence="2">asparagine--tRNA ligase</fullName>
        <ecNumber evidence="2">6.1.1.22</ecNumber>
    </recommendedName>
</protein>
<evidence type="ECO:0000256" key="6">
    <source>
        <dbReference type="ARBA" id="ARBA00022917"/>
    </source>
</evidence>